<name>A0A6J5MPS0_9CAUD</name>
<dbReference type="EMBL" id="LR796512">
    <property type="protein sequence ID" value="CAB4148784.1"/>
    <property type="molecule type" value="Genomic_DNA"/>
</dbReference>
<proteinExistence type="predicted"/>
<accession>A0A6J5MPS0</accession>
<protein>
    <submittedName>
        <fullName evidence="1">Uncharacterized protein</fullName>
    </submittedName>
</protein>
<gene>
    <name evidence="1" type="ORF">UFOVP531_24</name>
</gene>
<evidence type="ECO:0000313" key="1">
    <source>
        <dbReference type="EMBL" id="CAB4148784.1"/>
    </source>
</evidence>
<organism evidence="1">
    <name type="scientific">uncultured Caudovirales phage</name>
    <dbReference type="NCBI Taxonomy" id="2100421"/>
    <lineage>
        <taxon>Viruses</taxon>
        <taxon>Duplodnaviria</taxon>
        <taxon>Heunggongvirae</taxon>
        <taxon>Uroviricota</taxon>
        <taxon>Caudoviricetes</taxon>
        <taxon>Peduoviridae</taxon>
        <taxon>Maltschvirus</taxon>
        <taxon>Maltschvirus maltsch</taxon>
    </lineage>
</organism>
<reference evidence="1" key="1">
    <citation type="submission" date="2020-04" db="EMBL/GenBank/DDBJ databases">
        <authorList>
            <person name="Chiriac C."/>
            <person name="Salcher M."/>
            <person name="Ghai R."/>
            <person name="Kavagutti S V."/>
        </authorList>
    </citation>
    <scope>NUCLEOTIDE SEQUENCE</scope>
</reference>
<sequence>MADITMCNGNYCELSNTCYRYKAEPSEYRQSYFVKEPNVTSYQCDYYWEVCEYCNQDNGKHKLSCATLKIQVNL</sequence>